<feature type="region of interest" description="Disordered" evidence="1">
    <location>
        <begin position="162"/>
        <end position="347"/>
    </location>
</feature>
<feature type="compositionally biased region" description="Basic residues" evidence="1">
    <location>
        <begin position="101"/>
        <end position="112"/>
    </location>
</feature>
<evidence type="ECO:0000259" key="3">
    <source>
        <dbReference type="Pfam" id="PF04783"/>
    </source>
</evidence>
<feature type="domain" description="DUF630" evidence="3">
    <location>
        <begin position="1"/>
        <end position="59"/>
    </location>
</feature>
<sequence>MGCTASKLDGEDTVRRYKTRRRLMKEAVYARHNLAVAQADYCRSLRLTGSALSSFAAGEPLLSVSNQTPSVFLHPQHSPTNSIPPRVPPPPPPPQPPASSSRRRKEKQKQKLPHILSDSSPSCSSPVSERSNFYPRAYQNSTYSPSHASSVWNWENFYPPSPPDSEFFDRKQRETERTEHLSKKKNGSFEEEETERRTEHLSKNKNRASEEEEETERRTGHLSRNKNRAFEEETERTEYLSKKNRAFEEEETEYLSKKKNRAFEEEETERRTEHLSKKKNRAFEEEETEREEVQCSSWDVQDHFSSSSEEEDDDDNMESVSEMGTRHQEASPMRQGDDDKEDDATTYCGSYRGGGDVAVRHKDLKEIADAIKEYFDKAADAGDQVSQMLELGRAQLDGSFRQLKKTVIHKSSILSNLSSTWTSKPPLAVKYRLDTTALDQPNSLKSLCSTLDRLLAWEKKLYEEIKAREGVKIEHEKKLSQLQSQEYKGEDAAKLDKTKASINRLQSLIIVTSEAVTTTSTAIIRLRDTDLVPQLVELCHGFMYMWKAMHQYHETQNSIVQQVKGLIDRSGKGESTSELHRQATRDLESAVSSWHSSFSHLIEFQRDFIRSIHSWFKLTILNKDPTDAYSFCEEWKLALDRVPDTVASEAIKSFINVVHVISTKQGDEHKVKKRTETASKELEKKASSLRSLERKYYQSYSMVGVGLPDSGPDNQHVLDARDPLSDKKCELAGCQRRVEEEMVKHLKEIEVTRAMTLNNLQTGLPGVFQALTSFSALFVESLETVCTRSHSIK</sequence>
<feature type="compositionally biased region" description="Polar residues" evidence="1">
    <location>
        <begin position="138"/>
        <end position="153"/>
    </location>
</feature>
<keyword evidence="5" id="KW-1185">Reference proteome</keyword>
<dbReference type="PANTHER" id="PTHR21450:SF46">
    <property type="entry name" value="DUF632 DOMAIN-CONTAINING PROTEIN"/>
    <property type="match status" value="1"/>
</dbReference>
<gene>
    <name evidence="4" type="ORF">ERUC_LOCUS3670</name>
</gene>
<dbReference type="PANTHER" id="PTHR21450">
    <property type="entry name" value="PROTEIN ALTERED PHOSPHATE STARVATION RESPONSE 1"/>
    <property type="match status" value="1"/>
</dbReference>
<feature type="compositionally biased region" description="Basic and acidic residues" evidence="1">
    <location>
        <begin position="228"/>
        <end position="247"/>
    </location>
</feature>
<feature type="compositionally biased region" description="Low complexity" evidence="1">
    <location>
        <begin position="113"/>
        <end position="131"/>
    </location>
</feature>
<evidence type="ECO:0000313" key="4">
    <source>
        <dbReference type="EMBL" id="CAH8304645.1"/>
    </source>
</evidence>
<dbReference type="Pfam" id="PF04783">
    <property type="entry name" value="DUF630"/>
    <property type="match status" value="1"/>
</dbReference>
<dbReference type="AlphaFoldDB" id="A0ABC8IWG2"/>
<feature type="compositionally biased region" description="Basic and acidic residues" evidence="1">
    <location>
        <begin position="167"/>
        <end position="181"/>
    </location>
</feature>
<feature type="compositionally biased region" description="Acidic residues" evidence="1">
    <location>
        <begin position="308"/>
        <end position="317"/>
    </location>
</feature>
<dbReference type="InterPro" id="IPR006868">
    <property type="entry name" value="DUF630"/>
</dbReference>
<dbReference type="InterPro" id="IPR006867">
    <property type="entry name" value="DUF632"/>
</dbReference>
<reference evidence="4 5" key="1">
    <citation type="submission" date="2022-03" db="EMBL/GenBank/DDBJ databases">
        <authorList>
            <person name="Macdonald S."/>
            <person name="Ahmed S."/>
            <person name="Newling K."/>
        </authorList>
    </citation>
    <scope>NUCLEOTIDE SEQUENCE [LARGE SCALE GENOMIC DNA]</scope>
</reference>
<feature type="compositionally biased region" description="Pro residues" evidence="1">
    <location>
        <begin position="85"/>
        <end position="97"/>
    </location>
</feature>
<organism evidence="4 5">
    <name type="scientific">Eruca vesicaria subsp. sativa</name>
    <name type="common">Garden rocket</name>
    <name type="synonym">Eruca sativa</name>
    <dbReference type="NCBI Taxonomy" id="29727"/>
    <lineage>
        <taxon>Eukaryota</taxon>
        <taxon>Viridiplantae</taxon>
        <taxon>Streptophyta</taxon>
        <taxon>Embryophyta</taxon>
        <taxon>Tracheophyta</taxon>
        <taxon>Spermatophyta</taxon>
        <taxon>Magnoliopsida</taxon>
        <taxon>eudicotyledons</taxon>
        <taxon>Gunneridae</taxon>
        <taxon>Pentapetalae</taxon>
        <taxon>rosids</taxon>
        <taxon>malvids</taxon>
        <taxon>Brassicales</taxon>
        <taxon>Brassicaceae</taxon>
        <taxon>Brassiceae</taxon>
        <taxon>Eruca</taxon>
    </lineage>
</organism>
<feature type="region of interest" description="Disordered" evidence="1">
    <location>
        <begin position="69"/>
        <end position="131"/>
    </location>
</feature>
<comment type="caution">
    <text evidence="4">The sequence shown here is derived from an EMBL/GenBank/DDBJ whole genome shotgun (WGS) entry which is preliminary data.</text>
</comment>
<proteinExistence type="predicted"/>
<evidence type="ECO:0000259" key="2">
    <source>
        <dbReference type="Pfam" id="PF04782"/>
    </source>
</evidence>
<evidence type="ECO:0000256" key="1">
    <source>
        <dbReference type="SAM" id="MobiDB-lite"/>
    </source>
</evidence>
<evidence type="ECO:0000313" key="5">
    <source>
        <dbReference type="Proteomes" id="UP001642260"/>
    </source>
</evidence>
<accession>A0ABC8IWG2</accession>
<dbReference type="Proteomes" id="UP001642260">
    <property type="component" value="Unassembled WGS sequence"/>
</dbReference>
<name>A0ABC8IWG2_ERUVS</name>
<protein>
    <submittedName>
        <fullName evidence="4">Uncharacterized protein</fullName>
    </submittedName>
</protein>
<feature type="domain" description="DUF632" evidence="2">
    <location>
        <begin position="364"/>
        <end position="659"/>
    </location>
</feature>
<dbReference type="EMBL" id="CAKOAT010060044">
    <property type="protein sequence ID" value="CAH8304645.1"/>
    <property type="molecule type" value="Genomic_DNA"/>
</dbReference>
<feature type="region of interest" description="Disordered" evidence="1">
    <location>
        <begin position="137"/>
        <end position="156"/>
    </location>
</feature>
<dbReference type="Pfam" id="PF04782">
    <property type="entry name" value="DUF632"/>
    <property type="match status" value="1"/>
</dbReference>